<dbReference type="AlphaFoldDB" id="A0A7W5BEE5"/>
<dbReference type="EMBL" id="JACHXD010000018">
    <property type="protein sequence ID" value="MBB3121622.1"/>
    <property type="molecule type" value="Genomic_DNA"/>
</dbReference>
<evidence type="ECO:0000313" key="11">
    <source>
        <dbReference type="Proteomes" id="UP000541535"/>
    </source>
</evidence>
<evidence type="ECO:0000256" key="3">
    <source>
        <dbReference type="ARBA" id="ARBA00022692"/>
    </source>
</evidence>
<dbReference type="RefSeq" id="WP_183443324.1">
    <property type="nucleotide sequence ID" value="NZ_JACHXD010000018.1"/>
</dbReference>
<evidence type="ECO:0000256" key="5">
    <source>
        <dbReference type="ARBA" id="ARBA00023136"/>
    </source>
</evidence>
<evidence type="ECO:0000256" key="6">
    <source>
        <dbReference type="RuleBase" id="RU003376"/>
    </source>
</evidence>
<feature type="transmembrane region" description="Helical" evidence="8">
    <location>
        <begin position="82"/>
        <end position="101"/>
    </location>
</feature>
<dbReference type="InterPro" id="IPR013833">
    <property type="entry name" value="Cyt_c_oxidase_su3_a-hlx"/>
</dbReference>
<dbReference type="GO" id="GO:0005886">
    <property type="term" value="C:plasma membrane"/>
    <property type="evidence" value="ECO:0007669"/>
    <property type="project" value="UniProtKB-SubCell"/>
</dbReference>
<dbReference type="Proteomes" id="UP000541535">
    <property type="component" value="Unassembled WGS sequence"/>
</dbReference>
<feature type="transmembrane region" description="Helical" evidence="8">
    <location>
        <begin position="153"/>
        <end position="177"/>
    </location>
</feature>
<protein>
    <submittedName>
        <fullName evidence="10">Cytochrome c oxidase subunit 3</fullName>
    </submittedName>
</protein>
<evidence type="ECO:0000313" key="10">
    <source>
        <dbReference type="EMBL" id="MBB3121622.1"/>
    </source>
</evidence>
<dbReference type="PROSITE" id="PS50253">
    <property type="entry name" value="COX3"/>
    <property type="match status" value="1"/>
</dbReference>
<dbReference type="GO" id="GO:0004129">
    <property type="term" value="F:cytochrome-c oxidase activity"/>
    <property type="evidence" value="ECO:0007669"/>
    <property type="project" value="InterPro"/>
</dbReference>
<keyword evidence="3 6" id="KW-0812">Transmembrane</keyword>
<dbReference type="PANTHER" id="PTHR11403">
    <property type="entry name" value="CYTOCHROME C OXIDASE SUBUNIT III"/>
    <property type="match status" value="1"/>
</dbReference>
<proteinExistence type="inferred from homology"/>
<evidence type="ECO:0000256" key="8">
    <source>
        <dbReference type="SAM" id="Phobius"/>
    </source>
</evidence>
<feature type="region of interest" description="Disordered" evidence="7">
    <location>
        <begin position="1"/>
        <end position="38"/>
    </location>
</feature>
<keyword evidence="5 8" id="KW-0472">Membrane</keyword>
<feature type="transmembrane region" description="Helical" evidence="8">
    <location>
        <begin position="113"/>
        <end position="133"/>
    </location>
</feature>
<evidence type="ECO:0000256" key="1">
    <source>
        <dbReference type="ARBA" id="ARBA00004141"/>
    </source>
</evidence>
<comment type="subcellular location">
    <subcellularLocation>
        <location evidence="6">Cell membrane</location>
        <topology evidence="6">Multi-pass membrane protein</topology>
    </subcellularLocation>
    <subcellularLocation>
        <location evidence="1">Membrane</location>
        <topology evidence="1">Multi-pass membrane protein</topology>
    </subcellularLocation>
</comment>
<dbReference type="PANTHER" id="PTHR11403:SF10">
    <property type="entry name" value="CYTOCHROME C OXIDASE"/>
    <property type="match status" value="1"/>
</dbReference>
<dbReference type="InterPro" id="IPR000298">
    <property type="entry name" value="Cyt_c_oxidase-like_su3"/>
</dbReference>
<name>A0A7W5BEE5_9BURK</name>
<dbReference type="GO" id="GO:0019646">
    <property type="term" value="P:aerobic electron transport chain"/>
    <property type="evidence" value="ECO:0007669"/>
    <property type="project" value="InterPro"/>
</dbReference>
<feature type="domain" description="Heme-copper oxidase subunit III family profile" evidence="9">
    <location>
        <begin position="44"/>
        <end position="218"/>
    </location>
</feature>
<evidence type="ECO:0000256" key="2">
    <source>
        <dbReference type="ARBA" id="ARBA00010581"/>
    </source>
</evidence>
<dbReference type="InterPro" id="IPR035973">
    <property type="entry name" value="Cyt_c_oxidase_su3-like_sf"/>
</dbReference>
<reference evidence="10 11" key="1">
    <citation type="submission" date="2020-08" db="EMBL/GenBank/DDBJ databases">
        <title>Genomic Encyclopedia of Type Strains, Phase III (KMG-III): the genomes of soil and plant-associated and newly described type strains.</title>
        <authorList>
            <person name="Whitman W."/>
        </authorList>
    </citation>
    <scope>NUCLEOTIDE SEQUENCE [LARGE SCALE GENOMIC DNA]</scope>
    <source>
        <strain evidence="10 11">CECT 8897</strain>
    </source>
</reference>
<organism evidence="10 11">
    <name type="scientific">Pseudoduganella violacea</name>
    <dbReference type="NCBI Taxonomy" id="1715466"/>
    <lineage>
        <taxon>Bacteria</taxon>
        <taxon>Pseudomonadati</taxon>
        <taxon>Pseudomonadota</taxon>
        <taxon>Betaproteobacteria</taxon>
        <taxon>Burkholderiales</taxon>
        <taxon>Oxalobacteraceae</taxon>
        <taxon>Telluria group</taxon>
        <taxon>Pseudoduganella</taxon>
    </lineage>
</organism>
<evidence type="ECO:0000256" key="4">
    <source>
        <dbReference type="ARBA" id="ARBA00022989"/>
    </source>
</evidence>
<comment type="caution">
    <text evidence="10">The sequence shown here is derived from an EMBL/GenBank/DDBJ whole genome shotgun (WGS) entry which is preliminary data.</text>
</comment>
<accession>A0A7W5BEE5</accession>
<feature type="transmembrane region" description="Helical" evidence="8">
    <location>
        <begin position="198"/>
        <end position="216"/>
    </location>
</feature>
<dbReference type="InterPro" id="IPR024791">
    <property type="entry name" value="Cyt_c/ubiquinol_Oxase_su3"/>
</dbReference>
<dbReference type="SUPFAM" id="SSF81452">
    <property type="entry name" value="Cytochrome c oxidase subunit III-like"/>
    <property type="match status" value="1"/>
</dbReference>
<sequence length="233" mass="25063">MNPEIGAGVLRGDPGFPLPPAGGGDPGKLPARPGGQPAPRAARKTGLWVFMAVVLTLFMLFGVAYVMRMAYEDWRSLPPPPWQLWLSTALLGASGAAWELARMHAARGQWPRARSATLAACLLALAFLASQLWAWQALVAMNYPVAANPSNSFFYLITALHGVHLLGGLLVGGGVAVRLAQGARGERVETSILLCARYWHFLFLLWLGVFGLLFYVTPDLVQAVCTSLGIPRS</sequence>
<keyword evidence="4 8" id="KW-1133">Transmembrane helix</keyword>
<keyword evidence="11" id="KW-1185">Reference proteome</keyword>
<evidence type="ECO:0000259" key="9">
    <source>
        <dbReference type="PROSITE" id="PS50253"/>
    </source>
</evidence>
<evidence type="ECO:0000256" key="7">
    <source>
        <dbReference type="SAM" id="MobiDB-lite"/>
    </source>
</evidence>
<comment type="similarity">
    <text evidence="2 6">Belongs to the cytochrome c oxidase subunit 3 family.</text>
</comment>
<dbReference type="Gene3D" id="1.20.120.80">
    <property type="entry name" value="Cytochrome c oxidase, subunit III, four-helix bundle"/>
    <property type="match status" value="1"/>
</dbReference>
<dbReference type="Pfam" id="PF00510">
    <property type="entry name" value="COX3"/>
    <property type="match status" value="1"/>
</dbReference>
<feature type="transmembrane region" description="Helical" evidence="8">
    <location>
        <begin position="47"/>
        <end position="67"/>
    </location>
</feature>
<gene>
    <name evidence="10" type="ORF">FHS03_004700</name>
</gene>